<protein>
    <submittedName>
        <fullName evidence="1">Type II restriction enzyme</fullName>
    </submittedName>
</protein>
<gene>
    <name evidence="1" type="ORF">VHA01S_016_00360</name>
</gene>
<name>V5F230_9VIBR</name>
<evidence type="ECO:0000313" key="1">
    <source>
        <dbReference type="EMBL" id="GAD89179.1"/>
    </source>
</evidence>
<dbReference type="EMBL" id="BAUJ01000016">
    <property type="protein sequence ID" value="GAD89179.1"/>
    <property type="molecule type" value="Genomic_DNA"/>
</dbReference>
<accession>V5F230</accession>
<sequence length="463" mass="54207">MADIIWNKFSKEERDEYIQYLKIFGALSGLFKDIKEGKNSRKPYLYYRNQEQLFIKVFTVHDLTRKDSAFDAFAEWENDRVGIGLKTWIHSADDTYQKVAEFNRLAPKIISPLIESGEPEEVIKKVAEFRNERIMLDKRLYRTNRDIYHYITRDDNVMNIVESSYELIDIGSIELIKNDKKSYEFKDKNNRYKFYVSKSVLQKKFDASQGEIIHSIDIKQFDDPFELIKLIQLPDIPIDHKNPKTLMIAETKKEYLTKQPMIASLEEIYLPLYIDSKEDRYVSCRSGINIRHSKPKNKNTDKPRPEFEVEIRVSRWIHHIFPEFFGLDWSDNESLRKSIQDSDFDLALPDGRILRGRIKQGKGKSLQTKPQGALGEWILKDVLGLKNREVATLELLDELGIDSLKVTKENNKCFRITVAETGAYEKFKLDNAKNIEKSGLKGNQKPKFRKQLVEELEIADDEG</sequence>
<comment type="caution">
    <text evidence="1">The sequence shown here is derived from an EMBL/GenBank/DDBJ whole genome shotgun (WGS) entry which is preliminary data.</text>
</comment>
<proteinExistence type="predicted"/>
<organism evidence="1 2">
    <name type="scientific">Vibrio halioticoli NBRC 102217</name>
    <dbReference type="NCBI Taxonomy" id="1219072"/>
    <lineage>
        <taxon>Bacteria</taxon>
        <taxon>Pseudomonadati</taxon>
        <taxon>Pseudomonadota</taxon>
        <taxon>Gammaproteobacteria</taxon>
        <taxon>Vibrionales</taxon>
        <taxon>Vibrionaceae</taxon>
        <taxon>Vibrio</taxon>
    </lineage>
</organism>
<dbReference type="OrthoDB" id="1296974at2"/>
<dbReference type="Proteomes" id="UP000017800">
    <property type="component" value="Unassembled WGS sequence"/>
</dbReference>
<dbReference type="RefSeq" id="WP_023403550.1">
    <property type="nucleotide sequence ID" value="NZ_BAUJ01000016.1"/>
</dbReference>
<dbReference type="AlphaFoldDB" id="V5F230"/>
<reference evidence="1 2" key="1">
    <citation type="submission" date="2013-11" db="EMBL/GenBank/DDBJ databases">
        <title>Whole genome shotgun sequence of Vibrio halioticoli NBRC 102217.</title>
        <authorList>
            <person name="Isaki S."/>
            <person name="Kimura A."/>
            <person name="Ohji S."/>
            <person name="Hosoyama A."/>
            <person name="Fujita N."/>
            <person name="Hashimoto M."/>
            <person name="Hosoyama Y."/>
            <person name="Yamazoe A."/>
        </authorList>
    </citation>
    <scope>NUCLEOTIDE SEQUENCE [LARGE SCALE GENOMIC DNA]</scope>
    <source>
        <strain evidence="1 2">NBRC 102217</strain>
    </source>
</reference>
<keyword evidence="2" id="KW-1185">Reference proteome</keyword>
<evidence type="ECO:0000313" key="2">
    <source>
        <dbReference type="Proteomes" id="UP000017800"/>
    </source>
</evidence>
<dbReference type="eggNOG" id="ENOG502Z8SA">
    <property type="taxonomic scope" value="Bacteria"/>
</dbReference>